<evidence type="ECO:0000259" key="1">
    <source>
        <dbReference type="PROSITE" id="PS50053"/>
    </source>
</evidence>
<dbReference type="VEuPathDB" id="FungiDB:RO3G_12903"/>
<organism evidence="2 3">
    <name type="scientific">Rhizopus delemar (strain RA 99-880 / ATCC MYA-4621 / FGSC 9543 / NRRL 43880)</name>
    <name type="common">Mucormycosis agent</name>
    <name type="synonym">Rhizopus arrhizus var. delemar</name>
    <dbReference type="NCBI Taxonomy" id="246409"/>
    <lineage>
        <taxon>Eukaryota</taxon>
        <taxon>Fungi</taxon>
        <taxon>Fungi incertae sedis</taxon>
        <taxon>Mucoromycota</taxon>
        <taxon>Mucoromycotina</taxon>
        <taxon>Mucoromycetes</taxon>
        <taxon>Mucorales</taxon>
        <taxon>Mucorineae</taxon>
        <taxon>Rhizopodaceae</taxon>
        <taxon>Rhizopus</taxon>
    </lineage>
</organism>
<dbReference type="GO" id="GO:0006511">
    <property type="term" value="P:ubiquitin-dependent protein catabolic process"/>
    <property type="evidence" value="ECO:0007669"/>
    <property type="project" value="TreeGrafter"/>
</dbReference>
<dbReference type="InParanoid" id="I1CIB2"/>
<dbReference type="RefSeq" id="XP_067523588.1">
    <property type="nucleotide sequence ID" value="XM_067667487.1"/>
</dbReference>
<dbReference type="EMBL" id="CH476742">
    <property type="protein sequence ID" value="EIE88192.1"/>
    <property type="molecule type" value="Genomic_DNA"/>
</dbReference>
<dbReference type="AlphaFoldDB" id="I1CIB2"/>
<dbReference type="InterPro" id="IPR000626">
    <property type="entry name" value="Ubiquitin-like_dom"/>
</dbReference>
<keyword evidence="3" id="KW-1185">Reference proteome</keyword>
<dbReference type="GO" id="GO:0005829">
    <property type="term" value="C:cytosol"/>
    <property type="evidence" value="ECO:0007669"/>
    <property type="project" value="TreeGrafter"/>
</dbReference>
<dbReference type="GO" id="GO:0031593">
    <property type="term" value="F:polyubiquitin modification-dependent protein binding"/>
    <property type="evidence" value="ECO:0007669"/>
    <property type="project" value="TreeGrafter"/>
</dbReference>
<dbReference type="PANTHER" id="PTHR10677:SF3">
    <property type="entry name" value="FI07626P-RELATED"/>
    <property type="match status" value="1"/>
</dbReference>
<evidence type="ECO:0000313" key="2">
    <source>
        <dbReference type="EMBL" id="EIE88192.1"/>
    </source>
</evidence>
<dbReference type="InterPro" id="IPR015496">
    <property type="entry name" value="Ubiquilin"/>
</dbReference>
<gene>
    <name evidence="2" type="ORF">RO3G_12903</name>
</gene>
<evidence type="ECO:0000313" key="3">
    <source>
        <dbReference type="Proteomes" id="UP000009138"/>
    </source>
</evidence>
<reference evidence="2 3" key="1">
    <citation type="journal article" date="2009" name="PLoS Genet.">
        <title>Genomic analysis of the basal lineage fungus Rhizopus oryzae reveals a whole-genome duplication.</title>
        <authorList>
            <person name="Ma L.-J."/>
            <person name="Ibrahim A.S."/>
            <person name="Skory C."/>
            <person name="Grabherr M.G."/>
            <person name="Burger G."/>
            <person name="Butler M."/>
            <person name="Elias M."/>
            <person name="Idnurm A."/>
            <person name="Lang B.F."/>
            <person name="Sone T."/>
            <person name="Abe A."/>
            <person name="Calvo S.E."/>
            <person name="Corrochano L.M."/>
            <person name="Engels R."/>
            <person name="Fu J."/>
            <person name="Hansberg W."/>
            <person name="Kim J.-M."/>
            <person name="Kodira C.D."/>
            <person name="Koehrsen M.J."/>
            <person name="Liu B."/>
            <person name="Miranda-Saavedra D."/>
            <person name="O'Leary S."/>
            <person name="Ortiz-Castellanos L."/>
            <person name="Poulter R."/>
            <person name="Rodriguez-Romero J."/>
            <person name="Ruiz-Herrera J."/>
            <person name="Shen Y.-Q."/>
            <person name="Zeng Q."/>
            <person name="Galagan J."/>
            <person name="Birren B.W."/>
            <person name="Cuomo C.A."/>
            <person name="Wickes B.L."/>
        </authorList>
    </citation>
    <scope>NUCLEOTIDE SEQUENCE [LARGE SCALE GENOMIC DNA]</scope>
    <source>
        <strain evidence="3">RA 99-880 / ATCC MYA-4621 / FGSC 9543 / NRRL 43880</strain>
    </source>
</reference>
<dbReference type="Pfam" id="PF00240">
    <property type="entry name" value="ubiquitin"/>
    <property type="match status" value="1"/>
</dbReference>
<name>I1CIB2_RHIO9</name>
<sequence>MSADRQRLIYAGHILKDNDTLLDCKIANGSTVYMAKGAPKGNKNKVV</sequence>
<dbReference type="PROSITE" id="PS50053">
    <property type="entry name" value="UBIQUITIN_2"/>
    <property type="match status" value="1"/>
</dbReference>
<feature type="domain" description="Ubiquitin-like" evidence="1">
    <location>
        <begin position="1"/>
        <end position="41"/>
    </location>
</feature>
<dbReference type="PANTHER" id="PTHR10677">
    <property type="entry name" value="UBIQUILIN"/>
    <property type="match status" value="1"/>
</dbReference>
<dbReference type="Proteomes" id="UP000009138">
    <property type="component" value="Unassembled WGS sequence"/>
</dbReference>
<dbReference type="GeneID" id="93619868"/>
<dbReference type="InterPro" id="IPR029071">
    <property type="entry name" value="Ubiquitin-like_domsf"/>
</dbReference>
<dbReference type="SUPFAM" id="SSF54236">
    <property type="entry name" value="Ubiquitin-like"/>
    <property type="match status" value="1"/>
</dbReference>
<accession>I1CIB2</accession>
<proteinExistence type="predicted"/>
<dbReference type="Gene3D" id="3.10.20.90">
    <property type="entry name" value="Phosphatidylinositol 3-kinase Catalytic Subunit, Chain A, domain 1"/>
    <property type="match status" value="1"/>
</dbReference>
<protein>
    <recommendedName>
        <fullName evidence="1">Ubiquitin-like domain-containing protein</fullName>
    </recommendedName>
</protein>